<feature type="region of interest" description="Disordered" evidence="10">
    <location>
        <begin position="2568"/>
        <end position="2604"/>
    </location>
</feature>
<feature type="region of interest" description="Disordered" evidence="10">
    <location>
        <begin position="1974"/>
        <end position="1998"/>
    </location>
</feature>
<feature type="region of interest" description="Disordered" evidence="10">
    <location>
        <begin position="112"/>
        <end position="140"/>
    </location>
</feature>
<feature type="domain" description="C2H2-type" evidence="11">
    <location>
        <begin position="1545"/>
        <end position="1572"/>
    </location>
</feature>
<feature type="compositionally biased region" description="Low complexity" evidence="10">
    <location>
        <begin position="646"/>
        <end position="665"/>
    </location>
</feature>
<feature type="compositionally biased region" description="Low complexity" evidence="10">
    <location>
        <begin position="232"/>
        <end position="245"/>
    </location>
</feature>
<dbReference type="Proteomes" id="UP000887458">
    <property type="component" value="Unassembled WGS sequence"/>
</dbReference>
<dbReference type="PANTHER" id="PTHR45944">
    <property type="entry name" value="SCHNURRI, ISOFORM F"/>
    <property type="match status" value="1"/>
</dbReference>
<feature type="domain" description="C2H2-type" evidence="11">
    <location>
        <begin position="2390"/>
        <end position="2419"/>
    </location>
</feature>
<feature type="compositionally biased region" description="Low complexity" evidence="10">
    <location>
        <begin position="2184"/>
        <end position="2200"/>
    </location>
</feature>
<dbReference type="PROSITE" id="PS50157">
    <property type="entry name" value="ZINC_FINGER_C2H2_2"/>
    <property type="match status" value="5"/>
</dbReference>
<reference evidence="12 13" key="1">
    <citation type="journal article" date="2018" name="J. Allergy Clin. Immunol.">
        <title>High-quality assembly of Dermatophagoides pteronyssinus genome and transcriptome reveals a wide range of novel allergens.</title>
        <authorList>
            <person name="Liu X.Y."/>
            <person name="Yang K.Y."/>
            <person name="Wang M.Q."/>
            <person name="Kwok J.S."/>
            <person name="Zeng X."/>
            <person name="Yang Z."/>
            <person name="Xiao X.J."/>
            <person name="Lau C.P."/>
            <person name="Li Y."/>
            <person name="Huang Z.M."/>
            <person name="Ba J.G."/>
            <person name="Yim A.K."/>
            <person name="Ouyang C.Y."/>
            <person name="Ngai S.M."/>
            <person name="Chan T.F."/>
            <person name="Leung E.L."/>
            <person name="Liu L."/>
            <person name="Liu Z.G."/>
            <person name="Tsui S.K."/>
        </authorList>
    </citation>
    <scope>NUCLEOTIDE SEQUENCE [LARGE SCALE GENOMIC DNA]</scope>
    <source>
        <strain evidence="12">Derp</strain>
    </source>
</reference>
<dbReference type="Gene3D" id="3.30.160.60">
    <property type="entry name" value="Classic Zinc Finger"/>
    <property type="match status" value="3"/>
</dbReference>
<feature type="region of interest" description="Disordered" evidence="10">
    <location>
        <begin position="773"/>
        <end position="795"/>
    </location>
</feature>
<evidence type="ECO:0000259" key="11">
    <source>
        <dbReference type="PROSITE" id="PS50157"/>
    </source>
</evidence>
<feature type="region of interest" description="Disordered" evidence="10">
    <location>
        <begin position="178"/>
        <end position="247"/>
    </location>
</feature>
<comment type="caution">
    <text evidence="12">The sequence shown here is derived from an EMBL/GenBank/DDBJ whole genome shotgun (WGS) entry which is preliminary data.</text>
</comment>
<keyword evidence="7" id="KW-0804">Transcription</keyword>
<dbReference type="Pfam" id="PF00096">
    <property type="entry name" value="zf-C2H2"/>
    <property type="match status" value="2"/>
</dbReference>
<feature type="region of interest" description="Disordered" evidence="10">
    <location>
        <begin position="511"/>
        <end position="542"/>
    </location>
</feature>
<feature type="region of interest" description="Disordered" evidence="10">
    <location>
        <begin position="2155"/>
        <end position="2248"/>
    </location>
</feature>
<keyword evidence="13" id="KW-1185">Reference proteome</keyword>
<feature type="region of interest" description="Disordered" evidence="10">
    <location>
        <begin position="2616"/>
        <end position="2645"/>
    </location>
</feature>
<keyword evidence="2" id="KW-0479">Metal-binding</keyword>
<feature type="region of interest" description="Disordered" evidence="10">
    <location>
        <begin position="1663"/>
        <end position="1686"/>
    </location>
</feature>
<evidence type="ECO:0000256" key="4">
    <source>
        <dbReference type="ARBA" id="ARBA00022771"/>
    </source>
</evidence>
<feature type="domain" description="C2H2-type" evidence="11">
    <location>
        <begin position="2435"/>
        <end position="2464"/>
    </location>
</feature>
<feature type="region of interest" description="Disordered" evidence="10">
    <location>
        <begin position="2309"/>
        <end position="2343"/>
    </location>
</feature>
<feature type="compositionally biased region" description="Acidic residues" evidence="10">
    <location>
        <begin position="1663"/>
        <end position="1682"/>
    </location>
</feature>
<organism evidence="12 13">
    <name type="scientific">Dermatophagoides pteronyssinus</name>
    <name type="common">European house dust mite</name>
    <dbReference type="NCBI Taxonomy" id="6956"/>
    <lineage>
        <taxon>Eukaryota</taxon>
        <taxon>Metazoa</taxon>
        <taxon>Ecdysozoa</taxon>
        <taxon>Arthropoda</taxon>
        <taxon>Chelicerata</taxon>
        <taxon>Arachnida</taxon>
        <taxon>Acari</taxon>
        <taxon>Acariformes</taxon>
        <taxon>Sarcoptiformes</taxon>
        <taxon>Astigmata</taxon>
        <taxon>Psoroptidia</taxon>
        <taxon>Analgoidea</taxon>
        <taxon>Pyroglyphidae</taxon>
        <taxon>Dermatophagoidinae</taxon>
        <taxon>Dermatophagoides</taxon>
    </lineage>
</organism>
<feature type="compositionally biased region" description="Acidic residues" evidence="10">
    <location>
        <begin position="2568"/>
        <end position="2577"/>
    </location>
</feature>
<feature type="compositionally biased region" description="Low complexity" evidence="10">
    <location>
        <begin position="1721"/>
        <end position="1734"/>
    </location>
</feature>
<feature type="domain" description="C2H2-type" evidence="11">
    <location>
        <begin position="1573"/>
        <end position="1597"/>
    </location>
</feature>
<name>A0ABQ8J7P4_DERPT</name>
<evidence type="ECO:0000256" key="1">
    <source>
        <dbReference type="ARBA" id="ARBA00004123"/>
    </source>
</evidence>
<evidence type="ECO:0000256" key="3">
    <source>
        <dbReference type="ARBA" id="ARBA00022737"/>
    </source>
</evidence>
<proteinExistence type="predicted"/>
<protein>
    <submittedName>
        <fullName evidence="12">Zinc finger protein 40</fullName>
    </submittedName>
</protein>
<feature type="region of interest" description="Disordered" evidence="10">
    <location>
        <begin position="35"/>
        <end position="90"/>
    </location>
</feature>
<dbReference type="PANTHER" id="PTHR45944:SF2">
    <property type="entry name" value="SCHNURRI, ISOFORM F"/>
    <property type="match status" value="1"/>
</dbReference>
<keyword evidence="4 9" id="KW-0863">Zinc-finger</keyword>
<feature type="compositionally biased region" description="Basic residues" evidence="10">
    <location>
        <begin position="1974"/>
        <end position="1990"/>
    </location>
</feature>
<gene>
    <name evidence="12" type="primary">HIVEP1</name>
    <name evidence="12" type="ORF">DERP_003938</name>
</gene>
<evidence type="ECO:0000313" key="12">
    <source>
        <dbReference type="EMBL" id="KAH9418613.1"/>
    </source>
</evidence>
<dbReference type="PROSITE" id="PS00028">
    <property type="entry name" value="ZINC_FINGER_C2H2_1"/>
    <property type="match status" value="6"/>
</dbReference>
<evidence type="ECO:0000256" key="6">
    <source>
        <dbReference type="ARBA" id="ARBA00023015"/>
    </source>
</evidence>
<dbReference type="SMART" id="SM00355">
    <property type="entry name" value="ZnF_C2H2"/>
    <property type="match status" value="7"/>
</dbReference>
<dbReference type="InterPro" id="IPR051969">
    <property type="entry name" value="Zinc-finger_DNA-bd_regulators"/>
</dbReference>
<sequence length="2713" mass="303455">TLFLNDPNDQLMMMMMMRNQSNQLIQIMDLDSNNNNGFIDQQQQQQNSNNQIMLSKSQQQTQSKSIDTQNNNNDDNDNDNFDLKRNEHRTTVPIRKQSVFISPLTSSTITKTTTGIHLDQQQQRQTSTSDIQQQHRPTDQDISEHITKLIQENKAIVGESSQLSSSSSSTIGESVVGFQSSSSSLSPTMVPTSHSHNQRRSMKNSSSSASRHNHNHHHQQQQPYFSLRRHSSSSSSSSLTTTTTTGDLQQKSLQYSRLQSALLGDKCLSLNQNQSINLNNNHQQQFPFHPSSSSSSFVTQFRTTGTSTTIATTTTSSTITQPCIMATTSTILPIFHPSTIINDHHNDDLIRKYSWSQQQQQYLANNSSIIPMLSTNIVTPQISTAAMIATIQSQQLSSSMNNRSSSSSSSHSLFPSLFEPSQHSSLQSQSSSSSLKMNGGMAMIGRDLSNNQKSVIINATTGTIQQNYLIDTQTAAINGISMNGGSSSTSDSKNCLVRNLLLNSIGNNQNSNDNIISQTKNGSSRTLISSNNDISQSPSPTSMNIDQRSMMDSTMGHNNRHQNSNNVNDQKCIIKDLLLKSSSSLNKNSNIILEQTSNSTKITSTTTPVTTITTSTTTTLDNKSDLHLPPRKRSRCSISNIPVDNQSSSNYQQQQSIQSEITIQPPSQPPQSQPSQLSLQQPVAVYTCRFCQVPFRQEQNLEIHQKYYCCGGNQNQNHHQQQQQQQVIVVDDNETEKYSESIVSTSTTMTKPQLPQRERKVCVLERPSIISYTAATNRRQDNNNSSDNNKDKDMNQFSISSSISKSSYNFGNILKSKLLSGYNSDDIFDDSDYDDDYDDDSNSSSTIYKCPRHQKQQSNNVNNNNNNNEKQQSSSIGLKKRKISEPAFRHWSSSTYYDYDSKRESAINEHRDSVLQQSKTCKQQQQQQDPLIPLEIIPAYMPYLMRPSTKITLKGPLLFPVLQNLLDNHTNYEFTLDNMDDQKQINNFIDSTKDEMKFIVKHEEEIISDQIVRQLMDDILNDLECDEQMNNLMDDLLDAVDNGQKSIDLSKKSLQRPTTLSLNIIDYQSNNQQLSTTLDGRKLSILVNQCSMIQNDINVEHKFDHSIKLIASTLISPDTPRSQQKYQQLFLDGNAYSNLGLKVSLRPTYCCIYRLQPMYVMQEANPQLSMYSQWATHPVPEGHVLHTLKSPCQLLSAYDSNEAVFYNRHRTSPSSSSSLSTLWYSSSLKPTLTTVTSVDKNQPITIVKQEEQQQKSTSSETTGSIQEFLDTIKSRLSHMITNDDHVRLNSENLSEKLTSTIKLTERTLKHIIWSIDSRIVDRICDSITRLHYISTHSNYYQNQQKRKSINQLNRNQNRNSTRVSFALNKITTTTATTTIKSTLNNMILDELNEATTTTTKINDETMKRKTTDSINQQQSITNSLINPYITMHPLLGHLSDKQAVMYIMMMSNISPNLAVPTVQQIMSSTTTNLASRKFSECIGVKQKHYHSLNDCNDHHWHRLIGHSSSNDDISASLPKRIKIFEGGFKSNEDYTYIRGRGRGKYVCGECGIRCKKPSMLKKHIRTHTDLRPYSCRHCSFAFKTKGNLTKHMKSKAHHKKCVELGIIPVPTCIDDSQIDLEALAKQEQYELNRSDSNCSIDGNGGNNRLSHCSIGRFGGGDDDDEFDDDDMFDDDDDDDDEGVPIVPTCNETKQQQQLTVNRLNYVEPGQFDDAIHDNNDDNLLINSSNNNEQNEQQKKSLKSDNNQSVSSHLARQRKLSIIETGQNRPIISTSHSLSTAMIENNNNDFNAKNENQSQTAQTSTTVTTTVGHNENEAEAIHSLLILSSGATTSNHCRRSPLLLDGHPQQQPKSKLNELIIQPQPTLVASAPLPPTSLSSMQPLTDLSHLSSLYPAIAVTANQRSTKFKPEFYGYDTALLKPINSIDSIMNKSGMMVNRPSPPPTLSQQIQPQPNHYRQPMSHPTSVIITNHQSIQHHHPTLNTSPRKRIRTSSSSDSSMAIETPKIIVSPPVLSEISSQLKRTSPIIISNESPKTNIVQHQSAGQILGDGIIRQLSPLVPETLVKSPISNTPNELSQKNFSNFQQQSSSLQSVNSKPMIMTKSPQSLVYHGQPSIVVSGDPVQFIRPSSSANFCTPSLPSIVEQSLNRYVANNNQESSQQQFQTSSSLQQVEPIDLSSKKTPLSNSGNTQQQSQSNNDNNFGTPEKLKRSSPAFLSSNISTLPSSSSSSPTAKSLKQSSPQRQQSTAKFVEHIRQSFSPLSHMMIETSSYGNHHTTNGHQLYQNIRRDEFAHLTSGIHSPHSLPRIIMMNHNGGETNNDKSSSPAGCSQQQSSPPLINTNNSGMVTIGKSPTKRIDGVDDKPTCPTCMKQFSKPEQLRLHYKIHSFERLFRCESCAVSFRTKGQLQKHARSVSHMNKLNMSITFGRPSSDNPRPYKCADCKIAFRMHGHLAKHLRSKMHIMKLECLGKLPFGMYAEMERKNINPGLIDTTDCGRALETLQSLAQKLYDPRQKCWNKNVIIVDDDNENFDNNNNNNNDLSNHGNGSSCNNNDVCCNQEDSNSGAITEEFVYDDGDDGDSSSSSQQQKTNDIQTIQTISSSSSSSNDMMIMNKTLTISSSQQKSSTTLQSSSSINSQPIPSSNSNQQIISSTLNGTIAATRSNTCHICFRLFKAAKFLQVHLYSDHADEMNKINNNNINSSTSNNNCETITMVKQ</sequence>
<feature type="compositionally biased region" description="Low complexity" evidence="10">
    <location>
        <begin position="35"/>
        <end position="73"/>
    </location>
</feature>
<evidence type="ECO:0000256" key="5">
    <source>
        <dbReference type="ARBA" id="ARBA00022833"/>
    </source>
</evidence>
<comment type="subcellular location">
    <subcellularLocation>
        <location evidence="1">Nucleus</location>
    </subcellularLocation>
</comment>
<feature type="compositionally biased region" description="Low complexity" evidence="10">
    <location>
        <begin position="2155"/>
        <end position="2170"/>
    </location>
</feature>
<evidence type="ECO:0000256" key="9">
    <source>
        <dbReference type="PROSITE-ProRule" id="PRU00042"/>
    </source>
</evidence>
<feature type="region of interest" description="Disordered" evidence="10">
    <location>
        <begin position="852"/>
        <end position="880"/>
    </location>
</feature>
<feature type="compositionally biased region" description="Basic and acidic residues" evidence="10">
    <location>
        <begin position="81"/>
        <end position="90"/>
    </location>
</feature>
<keyword evidence="8" id="KW-0539">Nucleus</keyword>
<accession>A0ABQ8J7P4</accession>
<evidence type="ECO:0000256" key="8">
    <source>
        <dbReference type="ARBA" id="ARBA00023242"/>
    </source>
</evidence>
<evidence type="ECO:0000313" key="13">
    <source>
        <dbReference type="Proteomes" id="UP000887458"/>
    </source>
</evidence>
<feature type="compositionally biased region" description="Low complexity" evidence="10">
    <location>
        <begin position="856"/>
        <end position="875"/>
    </location>
</feature>
<feature type="compositionally biased region" description="Polar residues" evidence="10">
    <location>
        <begin position="636"/>
        <end position="645"/>
    </location>
</feature>
<feature type="region of interest" description="Disordered" evidence="10">
    <location>
        <begin position="1786"/>
        <end position="1805"/>
    </location>
</feature>
<feature type="non-terminal residue" evidence="12">
    <location>
        <position position="1"/>
    </location>
</feature>
<keyword evidence="6" id="KW-0805">Transcription regulation</keyword>
<feature type="compositionally biased region" description="Polar residues" evidence="10">
    <location>
        <begin position="2313"/>
        <end position="2343"/>
    </location>
</feature>
<feature type="compositionally biased region" description="Polar residues" evidence="10">
    <location>
        <begin position="518"/>
        <end position="542"/>
    </location>
</feature>
<evidence type="ECO:0000256" key="10">
    <source>
        <dbReference type="SAM" id="MobiDB-lite"/>
    </source>
</evidence>
<dbReference type="EMBL" id="NJHN03000062">
    <property type="protein sequence ID" value="KAH9418613.1"/>
    <property type="molecule type" value="Genomic_DNA"/>
</dbReference>
<evidence type="ECO:0000256" key="2">
    <source>
        <dbReference type="ARBA" id="ARBA00022723"/>
    </source>
</evidence>
<feature type="region of interest" description="Disordered" evidence="10">
    <location>
        <begin position="619"/>
        <end position="678"/>
    </location>
</feature>
<keyword evidence="5" id="KW-0862">Zinc</keyword>
<feature type="compositionally biased region" description="Low complexity" evidence="10">
    <location>
        <begin position="2216"/>
        <end position="2239"/>
    </location>
</feature>
<feature type="region of interest" description="Disordered" evidence="10">
    <location>
        <begin position="1710"/>
        <end position="1751"/>
    </location>
</feature>
<dbReference type="InterPro" id="IPR036236">
    <property type="entry name" value="Znf_C2H2_sf"/>
</dbReference>
<feature type="compositionally biased region" description="Low complexity" evidence="10">
    <location>
        <begin position="399"/>
        <end position="435"/>
    </location>
</feature>
<feature type="region of interest" description="Disordered" evidence="10">
    <location>
        <begin position="399"/>
        <end position="439"/>
    </location>
</feature>
<keyword evidence="3" id="KW-0677">Repeat</keyword>
<feature type="compositionally biased region" description="Low complexity" evidence="10">
    <location>
        <begin position="112"/>
        <end position="134"/>
    </location>
</feature>
<dbReference type="SUPFAM" id="SSF57667">
    <property type="entry name" value="beta-beta-alpha zinc fingers"/>
    <property type="match status" value="4"/>
</dbReference>
<dbReference type="InterPro" id="IPR013087">
    <property type="entry name" value="Znf_C2H2_type"/>
</dbReference>
<feature type="compositionally biased region" description="Low complexity" evidence="10">
    <location>
        <begin position="2578"/>
        <end position="2604"/>
    </location>
</feature>
<evidence type="ECO:0000256" key="7">
    <source>
        <dbReference type="ARBA" id="ARBA00023163"/>
    </source>
</evidence>
<feature type="domain" description="C2H2-type" evidence="11">
    <location>
        <begin position="2362"/>
        <end position="2389"/>
    </location>
</feature>
<reference evidence="12 13" key="2">
    <citation type="journal article" date="2022" name="Mol. Biol. Evol.">
        <title>Comparative Genomics Reveals Insights into the Divergent Evolution of Astigmatic Mites and Household Pest Adaptations.</title>
        <authorList>
            <person name="Xiong Q."/>
            <person name="Wan A.T."/>
            <person name="Liu X."/>
            <person name="Fung C.S."/>
            <person name="Xiao X."/>
            <person name="Malainual N."/>
            <person name="Hou J."/>
            <person name="Wang L."/>
            <person name="Wang M."/>
            <person name="Yang K.Y."/>
            <person name="Cui Y."/>
            <person name="Leung E.L."/>
            <person name="Nong W."/>
            <person name="Shin S.K."/>
            <person name="Au S.W."/>
            <person name="Jeong K.Y."/>
            <person name="Chew F.T."/>
            <person name="Hui J.H."/>
            <person name="Leung T.F."/>
            <person name="Tungtrongchitr A."/>
            <person name="Zhong N."/>
            <person name="Liu Z."/>
            <person name="Tsui S.K."/>
        </authorList>
    </citation>
    <scope>NUCLEOTIDE SEQUENCE [LARGE SCALE GENOMIC DNA]</scope>
    <source>
        <strain evidence="12">Derp</strain>
    </source>
</reference>